<evidence type="ECO:0000256" key="7">
    <source>
        <dbReference type="ARBA" id="ARBA00022982"/>
    </source>
</evidence>
<evidence type="ECO:0000313" key="11">
    <source>
        <dbReference type="Proteomes" id="UP000005408"/>
    </source>
</evidence>
<dbReference type="PANTHER" id="PTHR13094:SF1">
    <property type="entry name" value="NADH DEHYDROGENASE [UBIQUINONE] 1 BETA SUBCOMPLEX SUBUNIT 10"/>
    <property type="match status" value="1"/>
</dbReference>
<reference evidence="10" key="1">
    <citation type="submission" date="2022-08" db="UniProtKB">
        <authorList>
            <consortium name="EnsemblMetazoa"/>
        </authorList>
    </citation>
    <scope>IDENTIFICATION</scope>
    <source>
        <strain evidence="10">05x7-T-G4-1.051#20</strain>
    </source>
</reference>
<evidence type="ECO:0000313" key="10">
    <source>
        <dbReference type="EnsemblMetazoa" id="G3525.3:cds"/>
    </source>
</evidence>
<comment type="subcellular location">
    <subcellularLocation>
        <location evidence="1">Mitochondrion inner membrane</location>
        <topology evidence="1">Peripheral membrane protein</topology>
        <orientation evidence="1">Matrix side</orientation>
    </subcellularLocation>
</comment>
<evidence type="ECO:0000256" key="5">
    <source>
        <dbReference type="ARBA" id="ARBA00022660"/>
    </source>
</evidence>
<sequence>MGDGENVVQKEFRVSLFERTKDKVNGKLMLGIEAFFSKPASYLKENWIEPMQAKHRGNYYHRRFRRVPTIDECLVDDQLCMYEANEQMKRDKMVDKQIVKHLKIRFDECRRKYQDGAQTRCYQTYEDWQNTREDFLVKWGDMPPQHSALDVYYKQVHRMIHERRQRENPENKQKSV</sequence>
<dbReference type="GeneID" id="105333576"/>
<protein>
    <recommendedName>
        <fullName evidence="3">NADH dehydrogenase [ubiquinone] 1 beta subcomplex subunit 10</fullName>
    </recommendedName>
</protein>
<keyword evidence="6" id="KW-0999">Mitochondrion inner membrane</keyword>
<keyword evidence="11" id="KW-1185">Reference proteome</keyword>
<name>A0A8W8MTE9_MAGGI</name>
<evidence type="ECO:0000256" key="9">
    <source>
        <dbReference type="ARBA" id="ARBA00023136"/>
    </source>
</evidence>
<keyword evidence="9" id="KW-0472">Membrane</keyword>
<dbReference type="PANTHER" id="PTHR13094">
    <property type="entry name" value="NADH-UBIQUINONE OXIDOREDUCTASE PDSW SUBUNIT"/>
    <property type="match status" value="1"/>
</dbReference>
<evidence type="ECO:0000256" key="2">
    <source>
        <dbReference type="ARBA" id="ARBA00008317"/>
    </source>
</evidence>
<dbReference type="Pfam" id="PF10249">
    <property type="entry name" value="NDUFB10"/>
    <property type="match status" value="1"/>
</dbReference>
<dbReference type="Proteomes" id="UP000005408">
    <property type="component" value="Unassembled WGS sequence"/>
</dbReference>
<dbReference type="EnsemblMetazoa" id="G3525.3">
    <property type="protein sequence ID" value="G3525.3:cds"/>
    <property type="gene ID" value="G3525"/>
</dbReference>
<keyword evidence="8" id="KW-0496">Mitochondrion</keyword>
<organism evidence="10 11">
    <name type="scientific">Magallana gigas</name>
    <name type="common">Pacific oyster</name>
    <name type="synonym">Crassostrea gigas</name>
    <dbReference type="NCBI Taxonomy" id="29159"/>
    <lineage>
        <taxon>Eukaryota</taxon>
        <taxon>Metazoa</taxon>
        <taxon>Spiralia</taxon>
        <taxon>Lophotrochozoa</taxon>
        <taxon>Mollusca</taxon>
        <taxon>Bivalvia</taxon>
        <taxon>Autobranchia</taxon>
        <taxon>Pteriomorphia</taxon>
        <taxon>Ostreida</taxon>
        <taxon>Ostreoidea</taxon>
        <taxon>Ostreidae</taxon>
        <taxon>Magallana</taxon>
    </lineage>
</organism>
<dbReference type="InterPro" id="IPR019377">
    <property type="entry name" value="NADH_UbQ_OxRdtase_su10"/>
</dbReference>
<dbReference type="EnsemblMetazoa" id="G3525.5">
    <property type="protein sequence ID" value="G3525.5:cds"/>
    <property type="gene ID" value="G3525"/>
</dbReference>
<keyword evidence="7" id="KW-0249">Electron transport</keyword>
<evidence type="ECO:0000256" key="1">
    <source>
        <dbReference type="ARBA" id="ARBA00004443"/>
    </source>
</evidence>
<dbReference type="EnsemblMetazoa" id="G3525.7">
    <property type="protein sequence ID" value="G3525.7:cds"/>
    <property type="gene ID" value="G3525"/>
</dbReference>
<keyword evidence="5" id="KW-0679">Respiratory chain</keyword>
<dbReference type="OMA" id="ERPVYYH"/>
<dbReference type="InterPro" id="IPR039993">
    <property type="entry name" value="NDUFB10"/>
</dbReference>
<comment type="similarity">
    <text evidence="2">Belongs to the complex I NDUFB10 subunit family.</text>
</comment>
<keyword evidence="4" id="KW-0813">Transport</keyword>
<dbReference type="AlphaFoldDB" id="A0A8W8MTE9"/>
<dbReference type="OrthoDB" id="6017729at2759"/>
<proteinExistence type="inferred from homology"/>
<evidence type="ECO:0000256" key="3">
    <source>
        <dbReference type="ARBA" id="ARBA00014109"/>
    </source>
</evidence>
<evidence type="ECO:0000256" key="6">
    <source>
        <dbReference type="ARBA" id="ARBA00022792"/>
    </source>
</evidence>
<dbReference type="GO" id="GO:0045271">
    <property type="term" value="C:respiratory chain complex I"/>
    <property type="evidence" value="ECO:0007669"/>
    <property type="project" value="UniProtKB-ARBA"/>
</dbReference>
<dbReference type="KEGG" id="crg:105333576"/>
<evidence type="ECO:0000256" key="8">
    <source>
        <dbReference type="ARBA" id="ARBA00023128"/>
    </source>
</evidence>
<dbReference type="EnsemblMetazoa" id="G3525.2">
    <property type="protein sequence ID" value="G3525.2:cds"/>
    <property type="gene ID" value="G3525"/>
</dbReference>
<accession>A0A8W8MTE9</accession>
<evidence type="ECO:0000256" key="4">
    <source>
        <dbReference type="ARBA" id="ARBA00022448"/>
    </source>
</evidence>
<dbReference type="GO" id="GO:0005743">
    <property type="term" value="C:mitochondrial inner membrane"/>
    <property type="evidence" value="ECO:0007669"/>
    <property type="project" value="UniProtKB-SubCell"/>
</dbReference>